<dbReference type="Proteomes" id="UP001379945">
    <property type="component" value="Unassembled WGS sequence"/>
</dbReference>
<feature type="transmembrane region" description="Helical" evidence="1">
    <location>
        <begin position="29"/>
        <end position="48"/>
    </location>
</feature>
<organism evidence="2 3">
    <name type="scientific">Ideonella margarita</name>
    <dbReference type="NCBI Taxonomy" id="2984191"/>
    <lineage>
        <taxon>Bacteria</taxon>
        <taxon>Pseudomonadati</taxon>
        <taxon>Pseudomonadota</taxon>
        <taxon>Betaproteobacteria</taxon>
        <taxon>Burkholderiales</taxon>
        <taxon>Sphaerotilaceae</taxon>
        <taxon>Ideonella</taxon>
    </lineage>
</organism>
<reference evidence="2 3" key="1">
    <citation type="submission" date="2024-04" db="EMBL/GenBank/DDBJ databases">
        <title>Novel species of the genus Ideonella isolated from streams.</title>
        <authorList>
            <person name="Lu H."/>
        </authorList>
    </citation>
    <scope>NUCLEOTIDE SEQUENCE [LARGE SCALE GENOMIC DNA]</scope>
    <source>
        <strain evidence="2 3">LYT19W</strain>
    </source>
</reference>
<feature type="transmembrane region" description="Helical" evidence="1">
    <location>
        <begin position="232"/>
        <end position="254"/>
    </location>
</feature>
<dbReference type="EMBL" id="JBBUTI010000007">
    <property type="protein sequence ID" value="MEK8047069.1"/>
    <property type="molecule type" value="Genomic_DNA"/>
</dbReference>
<evidence type="ECO:0000313" key="3">
    <source>
        <dbReference type="Proteomes" id="UP001379945"/>
    </source>
</evidence>
<feature type="transmembrane region" description="Helical" evidence="1">
    <location>
        <begin position="54"/>
        <end position="73"/>
    </location>
</feature>
<evidence type="ECO:0000256" key="1">
    <source>
        <dbReference type="SAM" id="Phobius"/>
    </source>
</evidence>
<comment type="caution">
    <text evidence="2">The sequence shown here is derived from an EMBL/GenBank/DDBJ whole genome shotgun (WGS) entry which is preliminary data.</text>
</comment>
<evidence type="ECO:0000313" key="2">
    <source>
        <dbReference type="EMBL" id="MEK8047069.1"/>
    </source>
</evidence>
<feature type="transmembrane region" description="Helical" evidence="1">
    <location>
        <begin position="155"/>
        <end position="180"/>
    </location>
</feature>
<accession>A0ABU9C5A2</accession>
<dbReference type="InterPro" id="IPR047798">
    <property type="entry name" value="BPSS1780-like"/>
</dbReference>
<feature type="transmembrane region" description="Helical" evidence="1">
    <location>
        <begin position="201"/>
        <end position="226"/>
    </location>
</feature>
<protein>
    <submittedName>
        <fullName evidence="2">BPSS1780 family membrane protein</fullName>
    </submittedName>
</protein>
<dbReference type="NCBIfam" id="NF041043">
    <property type="entry name" value="BPSS1780_fam"/>
    <property type="match status" value="1"/>
</dbReference>
<gene>
    <name evidence="2" type="ORF">AACH00_11960</name>
</gene>
<name>A0ABU9C5A2_9BURK</name>
<sequence length="274" mass="29608">MALILKTVSASQGLRWVRLGLQEFMRHPLPYFGLFGTFLLVNLGMGLIPLLGEWLMMMTPPLLLLAFMLAAMASQRGHRPDLAAYLAPWRSPDLNRRRSLLTLCLMYGVACMVALQIGRWVDGGALAALMDGMAKQVTPEEMETLLQAPGLVAGIAWRIGLIALVSLPFCFAPALVFWVGQAPPQALFSSALAIKRNATPFALFIGLWLGLTVVVSQVTAMLGQAVGGSFGMMLLLGVSTCVNCAGYVSLYFAFRDCFGQPEGTEPPEAPKTEV</sequence>
<keyword evidence="1" id="KW-1133">Transmembrane helix</keyword>
<keyword evidence="1" id="KW-0812">Transmembrane</keyword>
<keyword evidence="1" id="KW-0472">Membrane</keyword>
<dbReference type="RefSeq" id="WP_341399367.1">
    <property type="nucleotide sequence ID" value="NZ_JBBUTI010000007.1"/>
</dbReference>
<keyword evidence="3" id="KW-1185">Reference proteome</keyword>
<feature type="transmembrane region" description="Helical" evidence="1">
    <location>
        <begin position="100"/>
        <end position="121"/>
    </location>
</feature>
<proteinExistence type="predicted"/>